<accession>A0ABT3L8V4</accession>
<dbReference type="Gene3D" id="1.10.4080.10">
    <property type="entry name" value="ADP-ribosylation/Crystallin J1"/>
    <property type="match status" value="1"/>
</dbReference>
<dbReference type="InterPro" id="IPR036705">
    <property type="entry name" value="Ribosyl_crysJ1_sf"/>
</dbReference>
<comment type="caution">
    <text evidence="2">The sequence shown here is derived from an EMBL/GenBank/DDBJ whole genome shotgun (WGS) entry which is preliminary data.</text>
</comment>
<feature type="compositionally biased region" description="Polar residues" evidence="1">
    <location>
        <begin position="36"/>
        <end position="48"/>
    </location>
</feature>
<protein>
    <submittedName>
        <fullName evidence="2">ADP-ribosylglycohydrolase family protein</fullName>
    </submittedName>
</protein>
<evidence type="ECO:0000256" key="1">
    <source>
        <dbReference type="SAM" id="MobiDB-lite"/>
    </source>
</evidence>
<dbReference type="RefSeq" id="WP_265265828.1">
    <property type="nucleotide sequence ID" value="NZ_JAIHOM010000099.1"/>
</dbReference>
<sequence>MSKGGGDTDTNACIVGGMMGALYGASSIPDPLKNRVLTSDSHQGNSPRPSFLHPQQVPNLVTQLLTIHRASAPS</sequence>
<proteinExistence type="predicted"/>
<evidence type="ECO:0000313" key="3">
    <source>
        <dbReference type="Proteomes" id="UP001526426"/>
    </source>
</evidence>
<name>A0ABT3L8V4_9CYAN</name>
<reference evidence="2 3" key="1">
    <citation type="submission" date="2021-08" db="EMBL/GenBank/DDBJ databases">
        <title>Draft genome sequence of Spirulina subsalsa with high tolerance to salinity and hype-accumulation of phycocyanin.</title>
        <authorList>
            <person name="Pei H."/>
            <person name="Jiang L."/>
        </authorList>
    </citation>
    <scope>NUCLEOTIDE SEQUENCE [LARGE SCALE GENOMIC DNA]</scope>
    <source>
        <strain evidence="2 3">FACHB-351</strain>
    </source>
</reference>
<organism evidence="2 3">
    <name type="scientific">Spirulina subsalsa FACHB-351</name>
    <dbReference type="NCBI Taxonomy" id="234711"/>
    <lineage>
        <taxon>Bacteria</taxon>
        <taxon>Bacillati</taxon>
        <taxon>Cyanobacteriota</taxon>
        <taxon>Cyanophyceae</taxon>
        <taxon>Spirulinales</taxon>
        <taxon>Spirulinaceae</taxon>
        <taxon>Spirulina</taxon>
    </lineage>
</organism>
<evidence type="ECO:0000313" key="2">
    <source>
        <dbReference type="EMBL" id="MCW6037942.1"/>
    </source>
</evidence>
<dbReference type="SUPFAM" id="SSF101478">
    <property type="entry name" value="ADP-ribosylglycohydrolase"/>
    <property type="match status" value="1"/>
</dbReference>
<gene>
    <name evidence="2" type="ORF">K4A83_16920</name>
</gene>
<feature type="region of interest" description="Disordered" evidence="1">
    <location>
        <begin position="32"/>
        <end position="57"/>
    </location>
</feature>
<dbReference type="Pfam" id="PF03747">
    <property type="entry name" value="ADP_ribosyl_GH"/>
    <property type="match status" value="1"/>
</dbReference>
<dbReference type="Proteomes" id="UP001526426">
    <property type="component" value="Unassembled WGS sequence"/>
</dbReference>
<dbReference type="InterPro" id="IPR005502">
    <property type="entry name" value="Ribosyl_crysJ1"/>
</dbReference>
<dbReference type="EMBL" id="JAIHOM010000099">
    <property type="protein sequence ID" value="MCW6037942.1"/>
    <property type="molecule type" value="Genomic_DNA"/>
</dbReference>
<keyword evidence="3" id="KW-1185">Reference proteome</keyword>